<evidence type="ECO:0000313" key="5">
    <source>
        <dbReference type="RefSeq" id="XP_042609235.1"/>
    </source>
</evidence>
<dbReference type="GeneID" id="109058301"/>
<dbReference type="RefSeq" id="XP_042609235.1">
    <property type="nucleotide sequence ID" value="XM_042753301.1"/>
</dbReference>
<feature type="region of interest" description="Disordered" evidence="4">
    <location>
        <begin position="90"/>
        <end position="123"/>
    </location>
</feature>
<protein>
    <submittedName>
        <fullName evidence="5">Coiled-coil domain-containing protein 9B-like isoform X3</fullName>
    </submittedName>
</protein>
<keyword evidence="1" id="KW-0597">Phosphoprotein</keyword>
<dbReference type="Proteomes" id="UP001155660">
    <property type="component" value="Chromosome B25"/>
</dbReference>
<feature type="coiled-coil region" evidence="3">
    <location>
        <begin position="28"/>
        <end position="69"/>
    </location>
</feature>
<evidence type="ECO:0000256" key="1">
    <source>
        <dbReference type="ARBA" id="ARBA00022553"/>
    </source>
</evidence>
<dbReference type="InterPro" id="IPR029336">
    <property type="entry name" value="DUF4594"/>
</dbReference>
<keyword evidence="2 3" id="KW-0175">Coiled coil</keyword>
<proteinExistence type="predicted"/>
<accession>A0A9R0AT21</accession>
<reference evidence="5" key="1">
    <citation type="submission" date="2025-08" db="UniProtKB">
        <authorList>
            <consortium name="RefSeq"/>
        </authorList>
    </citation>
    <scope>IDENTIFICATION</scope>
    <source>
        <tissue evidence="5">Muscle</tissue>
    </source>
</reference>
<dbReference type="PANTHER" id="PTHR15635:SF10">
    <property type="entry name" value="COILED-COIL DOMAIN-CONTAINING PROTEIN 9B"/>
    <property type="match status" value="1"/>
</dbReference>
<dbReference type="PANTHER" id="PTHR15635">
    <property type="entry name" value="COILED-COIL DOMAIN CONTAINING PROTEIN 9"/>
    <property type="match status" value="1"/>
</dbReference>
<organism evidence="5">
    <name type="scientific">Cyprinus carpio</name>
    <name type="common">Common carp</name>
    <dbReference type="NCBI Taxonomy" id="7962"/>
    <lineage>
        <taxon>Eukaryota</taxon>
        <taxon>Metazoa</taxon>
        <taxon>Chordata</taxon>
        <taxon>Craniata</taxon>
        <taxon>Vertebrata</taxon>
        <taxon>Euteleostomi</taxon>
        <taxon>Actinopterygii</taxon>
        <taxon>Neopterygii</taxon>
        <taxon>Teleostei</taxon>
        <taxon>Ostariophysi</taxon>
        <taxon>Cypriniformes</taxon>
        <taxon>Cyprinidae</taxon>
        <taxon>Cyprininae</taxon>
        <taxon>Cyprinus</taxon>
    </lineage>
</organism>
<sequence>MIHAGSYCAGFSSVCLYVCESPTEMMMMMKKEHKDAELDKKIEALRKKNEALMKRYQEVEEDKKRAEQEGMLLHSRKGKADDLTITINKSSNDQRVVTKRSGPGGLRDGEQEKDPGSSVFSIGRGKRRQLLVTTSGNIKVRLNQASSCPLT</sequence>
<gene>
    <name evidence="5" type="primary">LOC109058301</name>
</gene>
<name>A0A9R0AT21_CYPCA</name>
<evidence type="ECO:0000256" key="4">
    <source>
        <dbReference type="SAM" id="MobiDB-lite"/>
    </source>
</evidence>
<evidence type="ECO:0000256" key="3">
    <source>
        <dbReference type="SAM" id="Coils"/>
    </source>
</evidence>
<dbReference type="AlphaFoldDB" id="A0A9R0AT21"/>
<evidence type="ECO:0000256" key="2">
    <source>
        <dbReference type="ARBA" id="ARBA00023054"/>
    </source>
</evidence>